<comment type="caution">
    <text evidence="13">The sequence shown here is derived from an EMBL/GenBank/DDBJ whole genome shotgun (WGS) entry which is preliminary data.</text>
</comment>
<dbReference type="HAMAP" id="MF_00244">
    <property type="entry name" value="NaMN_adenylyltr"/>
    <property type="match status" value="1"/>
</dbReference>
<keyword evidence="7 11" id="KW-0547">Nucleotide-binding</keyword>
<comment type="catalytic activity">
    <reaction evidence="10 11">
        <text>nicotinate beta-D-ribonucleotide + ATP + H(+) = deamido-NAD(+) + diphosphate</text>
        <dbReference type="Rhea" id="RHEA:22860"/>
        <dbReference type="ChEBI" id="CHEBI:15378"/>
        <dbReference type="ChEBI" id="CHEBI:30616"/>
        <dbReference type="ChEBI" id="CHEBI:33019"/>
        <dbReference type="ChEBI" id="CHEBI:57502"/>
        <dbReference type="ChEBI" id="CHEBI:58437"/>
        <dbReference type="EC" id="2.7.7.18"/>
    </reaction>
</comment>
<evidence type="ECO:0000313" key="13">
    <source>
        <dbReference type="EMBL" id="RFP62288.1"/>
    </source>
</evidence>
<sequence>MPGLRVLYGGTFDPVHNGHLAIARAARTALQAEIHLMPAADPPHRPPPGAAAGDRAAMLQLALAGEPGLRLDLRELQRGGRSYSVDTLRGLRGELGAQAPIALLLGADSFLGLPAWKAWRELFGLAHFVVASRAGAPLDAELPPALAAMLQDRVVAAADALRAHPAGRVLYLRQPLHAQSASDIRARIAGGRPWRHLLPAAVADYIRARGLYAPGAGVNGP</sequence>
<protein>
    <recommendedName>
        <fullName evidence="11">Probable nicotinate-nucleotide adenylyltransferase</fullName>
        <ecNumber evidence="11">2.7.7.18</ecNumber>
    </recommendedName>
    <alternativeName>
        <fullName evidence="11">Deamido-NAD(+) diphosphorylase</fullName>
    </alternativeName>
    <alternativeName>
        <fullName evidence="11">Deamido-NAD(+) pyrophosphorylase</fullName>
    </alternativeName>
    <alternativeName>
        <fullName evidence="11">Nicotinate mononucleotide adenylyltransferase</fullName>
        <shortName evidence="11">NaMN adenylyltransferase</shortName>
    </alternativeName>
</protein>
<evidence type="ECO:0000256" key="2">
    <source>
        <dbReference type="ARBA" id="ARBA00005019"/>
    </source>
</evidence>
<organism evidence="13 14">
    <name type="scientific">Cognatiluteimonas weifangensis</name>
    <dbReference type="NCBI Taxonomy" id="2303539"/>
    <lineage>
        <taxon>Bacteria</taxon>
        <taxon>Pseudomonadati</taxon>
        <taxon>Pseudomonadota</taxon>
        <taxon>Gammaproteobacteria</taxon>
        <taxon>Lysobacterales</taxon>
        <taxon>Lysobacteraceae</taxon>
        <taxon>Cognatiluteimonas</taxon>
    </lineage>
</organism>
<comment type="function">
    <text evidence="1 11">Catalyzes the reversible adenylation of nicotinate mononucleotide (NaMN) to nicotinic acid adenine dinucleotide (NaAD).</text>
</comment>
<accession>A0A372DRU0</accession>
<dbReference type="Gene3D" id="3.40.50.620">
    <property type="entry name" value="HUPs"/>
    <property type="match status" value="1"/>
</dbReference>
<evidence type="ECO:0000256" key="1">
    <source>
        <dbReference type="ARBA" id="ARBA00002324"/>
    </source>
</evidence>
<dbReference type="OrthoDB" id="5295945at2"/>
<comment type="pathway">
    <text evidence="2 11">Cofactor biosynthesis; NAD(+) biosynthesis; deamido-NAD(+) from nicotinate D-ribonucleotide: step 1/1.</text>
</comment>
<dbReference type="Proteomes" id="UP000262917">
    <property type="component" value="Unassembled WGS sequence"/>
</dbReference>
<dbReference type="AlphaFoldDB" id="A0A372DRU0"/>
<dbReference type="GO" id="GO:0005524">
    <property type="term" value="F:ATP binding"/>
    <property type="evidence" value="ECO:0007669"/>
    <property type="project" value="UniProtKB-KW"/>
</dbReference>
<dbReference type="EC" id="2.7.7.18" evidence="11"/>
<evidence type="ECO:0000256" key="10">
    <source>
        <dbReference type="ARBA" id="ARBA00048721"/>
    </source>
</evidence>
<gene>
    <name evidence="11" type="primary">nadD</name>
    <name evidence="13" type="ORF">D0Y53_00205</name>
</gene>
<dbReference type="PANTHER" id="PTHR39321:SF3">
    <property type="entry name" value="PHOSPHOPANTETHEINE ADENYLYLTRANSFERASE"/>
    <property type="match status" value="1"/>
</dbReference>
<dbReference type="EMBL" id="QVPD01000001">
    <property type="protein sequence ID" value="RFP62288.1"/>
    <property type="molecule type" value="Genomic_DNA"/>
</dbReference>
<evidence type="ECO:0000256" key="4">
    <source>
        <dbReference type="ARBA" id="ARBA00022642"/>
    </source>
</evidence>
<evidence type="ECO:0000256" key="8">
    <source>
        <dbReference type="ARBA" id="ARBA00022840"/>
    </source>
</evidence>
<dbReference type="GO" id="GO:0004515">
    <property type="term" value="F:nicotinate-nucleotide adenylyltransferase activity"/>
    <property type="evidence" value="ECO:0007669"/>
    <property type="project" value="UniProtKB-UniRule"/>
</dbReference>
<dbReference type="PANTHER" id="PTHR39321">
    <property type="entry name" value="NICOTINATE-NUCLEOTIDE ADENYLYLTRANSFERASE-RELATED"/>
    <property type="match status" value="1"/>
</dbReference>
<keyword evidence="9 11" id="KW-0520">NAD</keyword>
<keyword evidence="5 11" id="KW-0808">Transferase</keyword>
<dbReference type="InterPro" id="IPR014729">
    <property type="entry name" value="Rossmann-like_a/b/a_fold"/>
</dbReference>
<evidence type="ECO:0000256" key="3">
    <source>
        <dbReference type="ARBA" id="ARBA00009014"/>
    </source>
</evidence>
<dbReference type="Pfam" id="PF01467">
    <property type="entry name" value="CTP_transf_like"/>
    <property type="match status" value="1"/>
</dbReference>
<keyword evidence="4 11" id="KW-0662">Pyridine nucleotide biosynthesis</keyword>
<evidence type="ECO:0000256" key="6">
    <source>
        <dbReference type="ARBA" id="ARBA00022695"/>
    </source>
</evidence>
<feature type="domain" description="Cytidyltransferase-like" evidence="12">
    <location>
        <begin position="7"/>
        <end position="186"/>
    </location>
</feature>
<dbReference type="CDD" id="cd02165">
    <property type="entry name" value="NMNAT"/>
    <property type="match status" value="1"/>
</dbReference>
<dbReference type="InterPro" id="IPR005248">
    <property type="entry name" value="NadD/NMNAT"/>
</dbReference>
<dbReference type="NCBIfam" id="TIGR00482">
    <property type="entry name" value="nicotinate (nicotinamide) nucleotide adenylyltransferase"/>
    <property type="match status" value="1"/>
</dbReference>
<evidence type="ECO:0000313" key="14">
    <source>
        <dbReference type="Proteomes" id="UP000262917"/>
    </source>
</evidence>
<evidence type="ECO:0000256" key="11">
    <source>
        <dbReference type="HAMAP-Rule" id="MF_00244"/>
    </source>
</evidence>
<dbReference type="GO" id="GO:0009435">
    <property type="term" value="P:NAD+ biosynthetic process"/>
    <property type="evidence" value="ECO:0007669"/>
    <property type="project" value="UniProtKB-UniRule"/>
</dbReference>
<keyword evidence="6 11" id="KW-0548">Nucleotidyltransferase</keyword>
<evidence type="ECO:0000256" key="9">
    <source>
        <dbReference type="ARBA" id="ARBA00023027"/>
    </source>
</evidence>
<dbReference type="NCBIfam" id="NF000839">
    <property type="entry name" value="PRK00071.1-1"/>
    <property type="match status" value="1"/>
</dbReference>
<evidence type="ECO:0000256" key="5">
    <source>
        <dbReference type="ARBA" id="ARBA00022679"/>
    </source>
</evidence>
<dbReference type="UniPathway" id="UPA00253">
    <property type="reaction ID" value="UER00332"/>
</dbReference>
<dbReference type="InterPro" id="IPR004821">
    <property type="entry name" value="Cyt_trans-like"/>
</dbReference>
<reference evidence="13 14" key="1">
    <citation type="submission" date="2018-08" db="EMBL/GenBank/DDBJ databases">
        <title>Lysobacter weifangensis sp. nov., a new member of the family 'Xanthomonadaceae', isolated from soil in a farmland.</title>
        <authorList>
            <person name="Zhao H."/>
        </authorList>
    </citation>
    <scope>NUCLEOTIDE SEQUENCE [LARGE SCALE GENOMIC DNA]</scope>
    <source>
        <strain evidence="13 14">WF-2</strain>
    </source>
</reference>
<keyword evidence="8 11" id="KW-0067">ATP-binding</keyword>
<keyword evidence="14" id="KW-1185">Reference proteome</keyword>
<proteinExistence type="inferred from homology"/>
<dbReference type="NCBIfam" id="TIGR00125">
    <property type="entry name" value="cyt_tran_rel"/>
    <property type="match status" value="1"/>
</dbReference>
<comment type="similarity">
    <text evidence="3 11">Belongs to the NadD family.</text>
</comment>
<dbReference type="RefSeq" id="WP_117201108.1">
    <property type="nucleotide sequence ID" value="NZ_JBHTBK010000006.1"/>
</dbReference>
<name>A0A372DRU0_9GAMM</name>
<dbReference type="SUPFAM" id="SSF52374">
    <property type="entry name" value="Nucleotidylyl transferase"/>
    <property type="match status" value="1"/>
</dbReference>
<evidence type="ECO:0000259" key="12">
    <source>
        <dbReference type="Pfam" id="PF01467"/>
    </source>
</evidence>
<evidence type="ECO:0000256" key="7">
    <source>
        <dbReference type="ARBA" id="ARBA00022741"/>
    </source>
</evidence>